<evidence type="ECO:0000256" key="4">
    <source>
        <dbReference type="ARBA" id="ARBA00023136"/>
    </source>
</evidence>
<keyword evidence="7" id="KW-0436">Ligase</keyword>
<dbReference type="AlphaFoldDB" id="A0AAE3HL99"/>
<comment type="subcellular location">
    <subcellularLocation>
        <location evidence="1">Membrane</location>
        <topology evidence="1">Multi-pass membrane protein</topology>
    </subcellularLocation>
</comment>
<dbReference type="GO" id="GO:0016020">
    <property type="term" value="C:membrane"/>
    <property type="evidence" value="ECO:0007669"/>
    <property type="project" value="UniProtKB-SubCell"/>
</dbReference>
<evidence type="ECO:0000313" key="8">
    <source>
        <dbReference type="Proteomes" id="UP001204445"/>
    </source>
</evidence>
<evidence type="ECO:0000256" key="3">
    <source>
        <dbReference type="ARBA" id="ARBA00022989"/>
    </source>
</evidence>
<protein>
    <submittedName>
        <fullName evidence="7">O-antigen ligase</fullName>
    </submittedName>
</protein>
<evidence type="ECO:0000256" key="5">
    <source>
        <dbReference type="SAM" id="Phobius"/>
    </source>
</evidence>
<comment type="caution">
    <text evidence="7">The sequence shown here is derived from an EMBL/GenBank/DDBJ whole genome shotgun (WGS) entry which is preliminary data.</text>
</comment>
<evidence type="ECO:0000256" key="2">
    <source>
        <dbReference type="ARBA" id="ARBA00022692"/>
    </source>
</evidence>
<accession>A0AAE3HL99</accession>
<keyword evidence="3 5" id="KW-1133">Transmembrane helix</keyword>
<feature type="transmembrane region" description="Helical" evidence="5">
    <location>
        <begin position="59"/>
        <end position="76"/>
    </location>
</feature>
<dbReference type="PANTHER" id="PTHR37422">
    <property type="entry name" value="TEICHURONIC ACID BIOSYNTHESIS PROTEIN TUAE"/>
    <property type="match status" value="1"/>
</dbReference>
<dbReference type="Proteomes" id="UP001204445">
    <property type="component" value="Unassembled WGS sequence"/>
</dbReference>
<dbReference type="PANTHER" id="PTHR37422:SF21">
    <property type="entry name" value="EXOQ-LIKE PROTEIN"/>
    <property type="match status" value="1"/>
</dbReference>
<keyword evidence="4 5" id="KW-0472">Membrane</keyword>
<dbReference type="Pfam" id="PF04932">
    <property type="entry name" value="Wzy_C"/>
    <property type="match status" value="1"/>
</dbReference>
<feature type="transmembrane region" description="Helical" evidence="5">
    <location>
        <begin position="348"/>
        <end position="369"/>
    </location>
</feature>
<feature type="transmembrane region" description="Helical" evidence="5">
    <location>
        <begin position="202"/>
        <end position="219"/>
    </location>
</feature>
<gene>
    <name evidence="7" type="ORF">J2T55_002360</name>
</gene>
<sequence>MRPDLMLAGGIFFMLILEQGKLSGRFSGSCSRILLLFIAYIMISTPFTEWPGSVLRGNLVDFIKAIVFFYFTILIVDTDVRLKHFIFIFMACQIVRILEPLYLHELYGYWGSQTYLGYGEFADRLGGAPSDIINPNELAFLIAMLFPFLHYLWGNGRFLAKFSYLSLVPALLYVLVLTMSRSGFIAMLIIAWNIFIKSRYKLVLIIAGCIISIMAWTNMTEIQKDRYISITGAEEVQGASTFRGRTDGMMTELGVALERPVVGHGLGTSREAMYNVAGGAQISHNLYLETLMETGIIGLLIYLFFLKAVHDTLKQANGRLFKADNQDKKRKKGKPYSDSDFLRYERNLLMALIAVFWMFIIFSFAQYGLSRYHWYFLAGAAVVLHRQITEKTILPNKTLS</sequence>
<feature type="transmembrane region" description="Helical" evidence="5">
    <location>
        <begin position="170"/>
        <end position="196"/>
    </location>
</feature>
<name>A0AAE3HL99_9GAMM</name>
<evidence type="ECO:0000259" key="6">
    <source>
        <dbReference type="Pfam" id="PF04932"/>
    </source>
</evidence>
<dbReference type="EMBL" id="JANUCT010000020">
    <property type="protein sequence ID" value="MCS3904324.1"/>
    <property type="molecule type" value="Genomic_DNA"/>
</dbReference>
<proteinExistence type="predicted"/>
<dbReference type="GO" id="GO:0016874">
    <property type="term" value="F:ligase activity"/>
    <property type="evidence" value="ECO:0007669"/>
    <property type="project" value="UniProtKB-KW"/>
</dbReference>
<feature type="domain" description="O-antigen ligase-related" evidence="6">
    <location>
        <begin position="171"/>
        <end position="303"/>
    </location>
</feature>
<organism evidence="7 8">
    <name type="scientific">Methylohalomonas lacus</name>
    <dbReference type="NCBI Taxonomy" id="398773"/>
    <lineage>
        <taxon>Bacteria</taxon>
        <taxon>Pseudomonadati</taxon>
        <taxon>Pseudomonadota</taxon>
        <taxon>Gammaproteobacteria</taxon>
        <taxon>Methylohalomonadales</taxon>
        <taxon>Methylohalomonadaceae</taxon>
        <taxon>Methylohalomonas</taxon>
    </lineage>
</organism>
<reference evidence="7" key="1">
    <citation type="submission" date="2022-08" db="EMBL/GenBank/DDBJ databases">
        <title>Genomic Encyclopedia of Type Strains, Phase III (KMG-III): the genomes of soil and plant-associated and newly described type strains.</title>
        <authorList>
            <person name="Whitman W."/>
        </authorList>
    </citation>
    <scope>NUCLEOTIDE SEQUENCE</scope>
    <source>
        <strain evidence="7">HMT 1</strain>
    </source>
</reference>
<feature type="transmembrane region" description="Helical" evidence="5">
    <location>
        <begin position="29"/>
        <end position="47"/>
    </location>
</feature>
<evidence type="ECO:0000256" key="1">
    <source>
        <dbReference type="ARBA" id="ARBA00004141"/>
    </source>
</evidence>
<feature type="transmembrane region" description="Helical" evidence="5">
    <location>
        <begin position="138"/>
        <end position="158"/>
    </location>
</feature>
<keyword evidence="8" id="KW-1185">Reference proteome</keyword>
<evidence type="ECO:0000313" key="7">
    <source>
        <dbReference type="EMBL" id="MCS3904324.1"/>
    </source>
</evidence>
<dbReference type="InterPro" id="IPR007016">
    <property type="entry name" value="O-antigen_ligase-rel_domated"/>
</dbReference>
<dbReference type="InterPro" id="IPR051533">
    <property type="entry name" value="WaaL-like"/>
</dbReference>
<keyword evidence="2 5" id="KW-0812">Transmembrane</keyword>
<feature type="transmembrane region" description="Helical" evidence="5">
    <location>
        <begin position="286"/>
        <end position="305"/>
    </location>
</feature>